<protein>
    <submittedName>
        <fullName evidence="2">Uncharacterized protein</fullName>
    </submittedName>
</protein>
<feature type="region of interest" description="Disordered" evidence="1">
    <location>
        <begin position="36"/>
        <end position="61"/>
    </location>
</feature>
<dbReference type="Proteomes" id="UP001633002">
    <property type="component" value="Unassembled WGS sequence"/>
</dbReference>
<evidence type="ECO:0000256" key="1">
    <source>
        <dbReference type="SAM" id="MobiDB-lite"/>
    </source>
</evidence>
<organism evidence="2 3">
    <name type="scientific">Riccia sorocarpa</name>
    <dbReference type="NCBI Taxonomy" id="122646"/>
    <lineage>
        <taxon>Eukaryota</taxon>
        <taxon>Viridiplantae</taxon>
        <taxon>Streptophyta</taxon>
        <taxon>Embryophyta</taxon>
        <taxon>Marchantiophyta</taxon>
        <taxon>Marchantiopsida</taxon>
        <taxon>Marchantiidae</taxon>
        <taxon>Marchantiales</taxon>
        <taxon>Ricciaceae</taxon>
        <taxon>Riccia</taxon>
    </lineage>
</organism>
<accession>A0ABD3HAX3</accession>
<name>A0ABD3HAX3_9MARC</name>
<sequence length="85" mass="9617">MLNEKNMHRSYMAEVVAVAVYLMNMTPTAAIHSKTPLENETAPSDAIQGEVTSTQAVPRKSERVKRPIQRFMHFGFLATRFAFMS</sequence>
<evidence type="ECO:0000313" key="3">
    <source>
        <dbReference type="Proteomes" id="UP001633002"/>
    </source>
</evidence>
<gene>
    <name evidence="2" type="ORF">R1sor_014974</name>
</gene>
<reference evidence="2 3" key="1">
    <citation type="submission" date="2024-09" db="EMBL/GenBank/DDBJ databases">
        <title>Chromosome-scale assembly of Riccia sorocarpa.</title>
        <authorList>
            <person name="Paukszto L."/>
        </authorList>
    </citation>
    <scope>NUCLEOTIDE SEQUENCE [LARGE SCALE GENOMIC DNA]</scope>
    <source>
        <strain evidence="2">LP-2024</strain>
        <tissue evidence="2">Aerial parts of the thallus</tissue>
    </source>
</reference>
<keyword evidence="3" id="KW-1185">Reference proteome</keyword>
<proteinExistence type="predicted"/>
<evidence type="ECO:0000313" key="2">
    <source>
        <dbReference type="EMBL" id="KAL3688665.1"/>
    </source>
</evidence>
<comment type="caution">
    <text evidence="2">The sequence shown here is derived from an EMBL/GenBank/DDBJ whole genome shotgun (WGS) entry which is preliminary data.</text>
</comment>
<dbReference type="EMBL" id="JBJQOH010000004">
    <property type="protein sequence ID" value="KAL3688665.1"/>
    <property type="molecule type" value="Genomic_DNA"/>
</dbReference>
<dbReference type="AlphaFoldDB" id="A0ABD3HAX3"/>